<gene>
    <name evidence="4" type="ORF">CBR_g3887</name>
</gene>
<dbReference type="GO" id="GO:0016998">
    <property type="term" value="P:cell wall macromolecule catabolic process"/>
    <property type="evidence" value="ECO:0007669"/>
    <property type="project" value="InterPro"/>
</dbReference>
<sequence length="157" mass="17583">MGVWLGRWLGDRGLYFKEEVACAPGGPSVGTANCLYCEESTEYPCAPGKTYHGRGPIQLSWNYNYGLVGAHLGLDLLNNPDRILEDAITAFRTAFDFWMTPQFPKLALKWAMRRIEEGEEERFLGVLISLHVEVSSQGLLLQHRIAAMLQMFYGGPA</sequence>
<dbReference type="PANTHER" id="PTHR22595">
    <property type="entry name" value="CHITINASE-RELATED"/>
    <property type="match status" value="1"/>
</dbReference>
<dbReference type="STRING" id="69332.A0A388KGP6"/>
<dbReference type="CDD" id="cd00325">
    <property type="entry name" value="chitinase_GH19"/>
    <property type="match status" value="1"/>
</dbReference>
<dbReference type="Proteomes" id="UP000265515">
    <property type="component" value="Unassembled WGS sequence"/>
</dbReference>
<dbReference type="FunFam" id="3.30.20.10:FF:000001">
    <property type="entry name" value="Endochitinase (Chitinase)"/>
    <property type="match status" value="1"/>
</dbReference>
<proteinExistence type="predicted"/>
<name>A0A388KGP6_CHABU</name>
<organism evidence="4 5">
    <name type="scientific">Chara braunii</name>
    <name type="common">Braun's stonewort</name>
    <dbReference type="NCBI Taxonomy" id="69332"/>
    <lineage>
        <taxon>Eukaryota</taxon>
        <taxon>Viridiplantae</taxon>
        <taxon>Streptophyta</taxon>
        <taxon>Charophyceae</taxon>
        <taxon>Charales</taxon>
        <taxon>Characeae</taxon>
        <taxon>Chara</taxon>
    </lineage>
</organism>
<dbReference type="Pfam" id="PF00182">
    <property type="entry name" value="Glyco_hydro_19"/>
    <property type="match status" value="1"/>
</dbReference>
<dbReference type="EMBL" id="BFEA01000111">
    <property type="protein sequence ID" value="GBG69188.1"/>
    <property type="molecule type" value="Genomic_DNA"/>
</dbReference>
<reference evidence="4 5" key="1">
    <citation type="journal article" date="2018" name="Cell">
        <title>The Chara Genome: Secondary Complexity and Implications for Plant Terrestrialization.</title>
        <authorList>
            <person name="Nishiyama T."/>
            <person name="Sakayama H."/>
            <person name="Vries J.D."/>
            <person name="Buschmann H."/>
            <person name="Saint-Marcoux D."/>
            <person name="Ullrich K.K."/>
            <person name="Haas F.B."/>
            <person name="Vanderstraeten L."/>
            <person name="Becker D."/>
            <person name="Lang D."/>
            <person name="Vosolsobe S."/>
            <person name="Rombauts S."/>
            <person name="Wilhelmsson P.K.I."/>
            <person name="Janitza P."/>
            <person name="Kern R."/>
            <person name="Heyl A."/>
            <person name="Rumpler F."/>
            <person name="Villalobos L.I.A.C."/>
            <person name="Clay J.M."/>
            <person name="Skokan R."/>
            <person name="Toyoda A."/>
            <person name="Suzuki Y."/>
            <person name="Kagoshima H."/>
            <person name="Schijlen E."/>
            <person name="Tajeshwar N."/>
            <person name="Catarino B."/>
            <person name="Hetherington A.J."/>
            <person name="Saltykova A."/>
            <person name="Bonnot C."/>
            <person name="Breuninger H."/>
            <person name="Symeonidi A."/>
            <person name="Radhakrishnan G.V."/>
            <person name="Van Nieuwerburgh F."/>
            <person name="Deforce D."/>
            <person name="Chang C."/>
            <person name="Karol K.G."/>
            <person name="Hedrich R."/>
            <person name="Ulvskov P."/>
            <person name="Glockner G."/>
            <person name="Delwiche C.F."/>
            <person name="Petrasek J."/>
            <person name="Van de Peer Y."/>
            <person name="Friml J."/>
            <person name="Beilby M."/>
            <person name="Dolan L."/>
            <person name="Kohara Y."/>
            <person name="Sugano S."/>
            <person name="Fujiyama A."/>
            <person name="Delaux P.-M."/>
            <person name="Quint M."/>
            <person name="TheiBen G."/>
            <person name="Hagemann M."/>
            <person name="Harholt J."/>
            <person name="Dunand C."/>
            <person name="Zachgo S."/>
            <person name="Langdale J."/>
            <person name="Maumus F."/>
            <person name="Straeten D.V.D."/>
            <person name="Gould S.B."/>
            <person name="Rensing S.A."/>
        </authorList>
    </citation>
    <scope>NUCLEOTIDE SEQUENCE [LARGE SCALE GENOMIC DNA]</scope>
    <source>
        <strain evidence="4 5">S276</strain>
    </source>
</reference>
<dbReference type="PANTHER" id="PTHR22595:SF79">
    <property type="entry name" value="CHITINASE 12"/>
    <property type="match status" value="1"/>
</dbReference>
<feature type="domain" description="Glycoside hydrolase family 19 catalytic" evidence="3">
    <location>
        <begin position="33"/>
        <end position="106"/>
    </location>
</feature>
<evidence type="ECO:0000313" key="5">
    <source>
        <dbReference type="Proteomes" id="UP000265515"/>
    </source>
</evidence>
<protein>
    <recommendedName>
        <fullName evidence="3">Glycoside hydrolase family 19 catalytic domain-containing protein</fullName>
    </recommendedName>
</protein>
<dbReference type="GO" id="GO:0004568">
    <property type="term" value="F:chitinase activity"/>
    <property type="evidence" value="ECO:0007669"/>
    <property type="project" value="InterPro"/>
</dbReference>
<dbReference type="AlphaFoldDB" id="A0A388KGP6"/>
<evidence type="ECO:0000256" key="2">
    <source>
        <dbReference type="ARBA" id="ARBA00023157"/>
    </source>
</evidence>
<dbReference type="Gramene" id="GBG69188">
    <property type="protein sequence ID" value="GBG69188"/>
    <property type="gene ID" value="CBR_g3887"/>
</dbReference>
<evidence type="ECO:0000313" key="4">
    <source>
        <dbReference type="EMBL" id="GBG69188.1"/>
    </source>
</evidence>
<keyword evidence="1" id="KW-0611">Plant defense</keyword>
<accession>A0A388KGP6</accession>
<dbReference type="InterPro" id="IPR000726">
    <property type="entry name" value="Glyco_hydro_19_cat"/>
</dbReference>
<dbReference type="OrthoDB" id="5985073at2759"/>
<dbReference type="Gene3D" id="1.10.530.10">
    <property type="match status" value="1"/>
</dbReference>
<dbReference type="GO" id="GO:0006032">
    <property type="term" value="P:chitin catabolic process"/>
    <property type="evidence" value="ECO:0007669"/>
    <property type="project" value="InterPro"/>
</dbReference>
<evidence type="ECO:0000259" key="3">
    <source>
        <dbReference type="Pfam" id="PF00182"/>
    </source>
</evidence>
<keyword evidence="5" id="KW-1185">Reference proteome</keyword>
<comment type="caution">
    <text evidence="4">The sequence shown here is derived from an EMBL/GenBank/DDBJ whole genome shotgun (WGS) entry which is preliminary data.</text>
</comment>
<evidence type="ECO:0000256" key="1">
    <source>
        <dbReference type="ARBA" id="ARBA00022821"/>
    </source>
</evidence>
<keyword evidence="2" id="KW-1015">Disulfide bond</keyword>
<dbReference type="GO" id="GO:0006952">
    <property type="term" value="P:defense response"/>
    <property type="evidence" value="ECO:0007669"/>
    <property type="project" value="UniProtKB-KW"/>
</dbReference>
<dbReference type="SUPFAM" id="SSF53955">
    <property type="entry name" value="Lysozyme-like"/>
    <property type="match status" value="1"/>
</dbReference>
<dbReference type="InterPro" id="IPR023346">
    <property type="entry name" value="Lysozyme-like_dom_sf"/>
</dbReference>